<keyword evidence="4" id="KW-0547">Nucleotide-binding</keyword>
<evidence type="ECO:0000313" key="11">
    <source>
        <dbReference type="EMBL" id="HIT16975.1"/>
    </source>
</evidence>
<organism evidence="11 12">
    <name type="scientific">Candidatus Caccosoma faecigallinarum</name>
    <dbReference type="NCBI Taxonomy" id="2840720"/>
    <lineage>
        <taxon>Bacteria</taxon>
        <taxon>Bacillati</taxon>
        <taxon>Bacillota</taxon>
        <taxon>Bacillota incertae sedis</taxon>
        <taxon>Candidatus Caccosoma</taxon>
    </lineage>
</organism>
<dbReference type="Pfam" id="PF00005">
    <property type="entry name" value="ABC_tran"/>
    <property type="match status" value="1"/>
</dbReference>
<dbReference type="CDD" id="cd03254">
    <property type="entry name" value="ABCC_Glucan_exporter_like"/>
    <property type="match status" value="1"/>
</dbReference>
<dbReference type="PANTHER" id="PTHR43394">
    <property type="entry name" value="ATP-DEPENDENT PERMEASE MDL1, MITOCHONDRIAL"/>
    <property type="match status" value="1"/>
</dbReference>
<dbReference type="SUPFAM" id="SSF52540">
    <property type="entry name" value="P-loop containing nucleoside triphosphate hydrolases"/>
    <property type="match status" value="1"/>
</dbReference>
<dbReference type="InterPro" id="IPR027417">
    <property type="entry name" value="P-loop_NTPase"/>
</dbReference>
<dbReference type="CDD" id="cd18547">
    <property type="entry name" value="ABC_6TM_Tm288_like"/>
    <property type="match status" value="1"/>
</dbReference>
<feature type="domain" description="ABC transporter" evidence="9">
    <location>
        <begin position="344"/>
        <end position="578"/>
    </location>
</feature>
<proteinExistence type="predicted"/>
<feature type="transmembrane region" description="Helical" evidence="8">
    <location>
        <begin position="65"/>
        <end position="93"/>
    </location>
</feature>
<gene>
    <name evidence="11" type="ORF">IAD04_01165</name>
</gene>
<evidence type="ECO:0000313" key="12">
    <source>
        <dbReference type="Proteomes" id="UP000886893"/>
    </source>
</evidence>
<dbReference type="AlphaFoldDB" id="A0A9D1KA92"/>
<dbReference type="FunFam" id="3.40.50.300:FF:000287">
    <property type="entry name" value="Multidrug ABC transporter ATP-binding protein"/>
    <property type="match status" value="1"/>
</dbReference>
<dbReference type="GO" id="GO:0005886">
    <property type="term" value="C:plasma membrane"/>
    <property type="evidence" value="ECO:0007669"/>
    <property type="project" value="UniProtKB-SubCell"/>
</dbReference>
<dbReference type="EMBL" id="DVKI01000037">
    <property type="protein sequence ID" value="HIT16975.1"/>
    <property type="molecule type" value="Genomic_DNA"/>
</dbReference>
<feature type="transmembrane region" description="Helical" evidence="8">
    <location>
        <begin position="24"/>
        <end position="45"/>
    </location>
</feature>
<keyword evidence="3 8" id="KW-0812">Transmembrane</keyword>
<evidence type="ECO:0000256" key="1">
    <source>
        <dbReference type="ARBA" id="ARBA00004651"/>
    </source>
</evidence>
<evidence type="ECO:0000256" key="8">
    <source>
        <dbReference type="SAM" id="Phobius"/>
    </source>
</evidence>
<name>A0A9D1KA92_9FIRM</name>
<dbReference type="Gene3D" id="1.20.1560.10">
    <property type="entry name" value="ABC transporter type 1, transmembrane domain"/>
    <property type="match status" value="1"/>
</dbReference>
<reference evidence="11" key="2">
    <citation type="journal article" date="2021" name="PeerJ">
        <title>Extensive microbial diversity within the chicken gut microbiome revealed by metagenomics and culture.</title>
        <authorList>
            <person name="Gilroy R."/>
            <person name="Ravi A."/>
            <person name="Getino M."/>
            <person name="Pursley I."/>
            <person name="Horton D.L."/>
            <person name="Alikhan N.F."/>
            <person name="Baker D."/>
            <person name="Gharbi K."/>
            <person name="Hall N."/>
            <person name="Watson M."/>
            <person name="Adriaenssens E.M."/>
            <person name="Foster-Nyarko E."/>
            <person name="Jarju S."/>
            <person name="Secka A."/>
            <person name="Antonio M."/>
            <person name="Oren A."/>
            <person name="Chaudhuri R.R."/>
            <person name="La Ragione R."/>
            <person name="Hildebrand F."/>
            <person name="Pallen M.J."/>
        </authorList>
    </citation>
    <scope>NUCLEOTIDE SEQUENCE</scope>
    <source>
        <strain evidence="11">14508</strain>
    </source>
</reference>
<dbReference type="SUPFAM" id="SSF90123">
    <property type="entry name" value="ABC transporter transmembrane region"/>
    <property type="match status" value="1"/>
</dbReference>
<keyword evidence="7 8" id="KW-0472">Membrane</keyword>
<sequence>MNKNKKSRKDVLLRLSKYFLQYKFRVFIAFILMIGSNLFALLGPYLTGKAIDAIDIQLGIDFKKVTFYCILMAIFYVVSSILSYVLSIVMIDLSQKIAKSMRQDVFDKILSLPISTLDTLQAGDLINRISYDIDTVNASLSNDLLQAATGIISIIGTFIGMLTLSPLLLCVFLITVPISIYIAIKRSKMVRPLFRKRSAKLAELNGFSEEMLSGLKTIKAYGKEQAFIDQFKQKNQEAVDAYYNADYYGSLIGPAVNFVNNLGTVLISTVGAIFYCFDLISIGKISSFLLYARKFSGPISEYANILGEIQSALAAAERIYRLLDLDSEINDTHLQKLTQIEGKIEFQNVSFAYQNEDWIIQNLSFVANPKQTIAIVGPTGAGKTTIVHLMMRFYDIQKGQILIDNHPITDYTKESIRLAFTMVLQDTWIFEGTIFENIAYGKEDATLEEVIQVAKKAHIHDFIQTLPQGYQTSLTDGGINLSKGQKQLISIARAMLSTAHLLILDEATSNVDTRTEWFIQDAMDQLMKNKTCFVIAHRLSTIVHADLILVVQDGKIVEKGTHQELLNHHAFYASIYNAQFN</sequence>
<dbReference type="Proteomes" id="UP000886893">
    <property type="component" value="Unassembled WGS sequence"/>
</dbReference>
<protein>
    <submittedName>
        <fullName evidence="11">ABC transporter ATP-binding protein</fullName>
    </submittedName>
</protein>
<comment type="subcellular location">
    <subcellularLocation>
        <location evidence="1">Cell membrane</location>
        <topology evidence="1">Multi-pass membrane protein</topology>
    </subcellularLocation>
</comment>
<evidence type="ECO:0000256" key="2">
    <source>
        <dbReference type="ARBA" id="ARBA00022448"/>
    </source>
</evidence>
<evidence type="ECO:0000256" key="6">
    <source>
        <dbReference type="ARBA" id="ARBA00022989"/>
    </source>
</evidence>
<dbReference type="PANTHER" id="PTHR43394:SF1">
    <property type="entry name" value="ATP-BINDING CASSETTE SUB-FAMILY B MEMBER 10, MITOCHONDRIAL"/>
    <property type="match status" value="1"/>
</dbReference>
<dbReference type="InterPro" id="IPR036640">
    <property type="entry name" value="ABC1_TM_sf"/>
</dbReference>
<evidence type="ECO:0000259" key="9">
    <source>
        <dbReference type="PROSITE" id="PS50893"/>
    </source>
</evidence>
<dbReference type="InterPro" id="IPR011527">
    <property type="entry name" value="ABC1_TM_dom"/>
</dbReference>
<reference evidence="11" key="1">
    <citation type="submission" date="2020-10" db="EMBL/GenBank/DDBJ databases">
        <authorList>
            <person name="Gilroy R."/>
        </authorList>
    </citation>
    <scope>NUCLEOTIDE SEQUENCE</scope>
    <source>
        <strain evidence="11">14508</strain>
    </source>
</reference>
<feature type="domain" description="ABC transmembrane type-1" evidence="10">
    <location>
        <begin position="27"/>
        <end position="311"/>
    </location>
</feature>
<dbReference type="InterPro" id="IPR003593">
    <property type="entry name" value="AAA+_ATPase"/>
</dbReference>
<dbReference type="InterPro" id="IPR039421">
    <property type="entry name" value="Type_1_exporter"/>
</dbReference>
<keyword evidence="5 11" id="KW-0067">ATP-binding</keyword>
<dbReference type="InterPro" id="IPR017871">
    <property type="entry name" value="ABC_transporter-like_CS"/>
</dbReference>
<evidence type="ECO:0000256" key="5">
    <source>
        <dbReference type="ARBA" id="ARBA00022840"/>
    </source>
</evidence>
<dbReference type="GO" id="GO:0005524">
    <property type="term" value="F:ATP binding"/>
    <property type="evidence" value="ECO:0007669"/>
    <property type="project" value="UniProtKB-KW"/>
</dbReference>
<dbReference type="PROSITE" id="PS00211">
    <property type="entry name" value="ABC_TRANSPORTER_1"/>
    <property type="match status" value="1"/>
</dbReference>
<dbReference type="GO" id="GO:0015421">
    <property type="term" value="F:ABC-type oligopeptide transporter activity"/>
    <property type="evidence" value="ECO:0007669"/>
    <property type="project" value="TreeGrafter"/>
</dbReference>
<dbReference type="InterPro" id="IPR003439">
    <property type="entry name" value="ABC_transporter-like_ATP-bd"/>
</dbReference>
<evidence type="ECO:0000256" key="4">
    <source>
        <dbReference type="ARBA" id="ARBA00022741"/>
    </source>
</evidence>
<dbReference type="Gene3D" id="3.40.50.300">
    <property type="entry name" value="P-loop containing nucleotide triphosphate hydrolases"/>
    <property type="match status" value="1"/>
</dbReference>
<evidence type="ECO:0000256" key="7">
    <source>
        <dbReference type="ARBA" id="ARBA00023136"/>
    </source>
</evidence>
<dbReference type="PROSITE" id="PS50929">
    <property type="entry name" value="ABC_TM1F"/>
    <property type="match status" value="1"/>
</dbReference>
<dbReference type="Pfam" id="PF00664">
    <property type="entry name" value="ABC_membrane"/>
    <property type="match status" value="1"/>
</dbReference>
<keyword evidence="6 8" id="KW-1133">Transmembrane helix</keyword>
<comment type="caution">
    <text evidence="11">The sequence shown here is derived from an EMBL/GenBank/DDBJ whole genome shotgun (WGS) entry which is preliminary data.</text>
</comment>
<dbReference type="GO" id="GO:0016887">
    <property type="term" value="F:ATP hydrolysis activity"/>
    <property type="evidence" value="ECO:0007669"/>
    <property type="project" value="InterPro"/>
</dbReference>
<dbReference type="SMART" id="SM00382">
    <property type="entry name" value="AAA"/>
    <property type="match status" value="1"/>
</dbReference>
<dbReference type="PROSITE" id="PS50893">
    <property type="entry name" value="ABC_TRANSPORTER_2"/>
    <property type="match status" value="1"/>
</dbReference>
<evidence type="ECO:0000259" key="10">
    <source>
        <dbReference type="PROSITE" id="PS50929"/>
    </source>
</evidence>
<evidence type="ECO:0000256" key="3">
    <source>
        <dbReference type="ARBA" id="ARBA00022692"/>
    </source>
</evidence>
<feature type="transmembrane region" description="Helical" evidence="8">
    <location>
        <begin position="166"/>
        <end position="184"/>
    </location>
</feature>
<keyword evidence="2" id="KW-0813">Transport</keyword>
<accession>A0A9D1KA92</accession>